<comment type="caution">
    <text evidence="2">The sequence shown here is derived from an EMBL/GenBank/DDBJ whole genome shotgun (WGS) entry which is preliminary data.</text>
</comment>
<dbReference type="RefSeq" id="WP_140586611.1">
    <property type="nucleotide sequence ID" value="NZ_VFRR01000001.1"/>
</dbReference>
<protein>
    <submittedName>
        <fullName evidence="2">Cbb3-type cytochrome oxidase assembly protein CcoS</fullName>
    </submittedName>
</protein>
<reference evidence="2 3" key="1">
    <citation type="submission" date="2019-06" db="EMBL/GenBank/DDBJ databases">
        <title>A novel bacterium of genus Marinomonas, isolated from coastal sand.</title>
        <authorList>
            <person name="Huang H."/>
            <person name="Mo K."/>
            <person name="Hu Y."/>
        </authorList>
    </citation>
    <scope>NUCLEOTIDE SEQUENCE [LARGE SCALE GENOMIC DNA]</scope>
    <source>
        <strain evidence="2 3">HB171799</strain>
    </source>
</reference>
<keyword evidence="3" id="KW-1185">Reference proteome</keyword>
<dbReference type="OrthoDB" id="9802763at2"/>
<gene>
    <name evidence="2" type="primary">ccoS</name>
    <name evidence="2" type="ORF">FJM67_00430</name>
</gene>
<keyword evidence="1" id="KW-0472">Membrane</keyword>
<dbReference type="Proteomes" id="UP000315901">
    <property type="component" value="Unassembled WGS sequence"/>
</dbReference>
<dbReference type="NCBIfam" id="TIGR00847">
    <property type="entry name" value="ccoS"/>
    <property type="match status" value="1"/>
</dbReference>
<evidence type="ECO:0000313" key="2">
    <source>
        <dbReference type="EMBL" id="TPE55552.1"/>
    </source>
</evidence>
<name>A0A501X4V6_9GAMM</name>
<sequence>MESLFILVPLATLFVIVAVSIFIWAVRRDQFEDLNHEGERILFEEDDEEFNSSKKSKR</sequence>
<dbReference type="InterPro" id="IPR004714">
    <property type="entry name" value="Cyt_oxidase_maturation_cbb3"/>
</dbReference>
<keyword evidence="1" id="KW-0812">Transmembrane</keyword>
<dbReference type="AlphaFoldDB" id="A0A501X4V6"/>
<evidence type="ECO:0000313" key="3">
    <source>
        <dbReference type="Proteomes" id="UP000315901"/>
    </source>
</evidence>
<dbReference type="PANTHER" id="PTHR41532">
    <property type="entry name" value="FIXS PROTEIN"/>
    <property type="match status" value="1"/>
</dbReference>
<organism evidence="2 3">
    <name type="scientific">Maribrevibacterium harenarium</name>
    <dbReference type="NCBI Taxonomy" id="2589817"/>
    <lineage>
        <taxon>Bacteria</taxon>
        <taxon>Pseudomonadati</taxon>
        <taxon>Pseudomonadota</taxon>
        <taxon>Gammaproteobacteria</taxon>
        <taxon>Oceanospirillales</taxon>
        <taxon>Oceanospirillaceae</taxon>
        <taxon>Maribrevibacterium</taxon>
    </lineage>
</organism>
<dbReference type="EMBL" id="VFRR01000001">
    <property type="protein sequence ID" value="TPE55552.1"/>
    <property type="molecule type" value="Genomic_DNA"/>
</dbReference>
<keyword evidence="1" id="KW-1133">Transmembrane helix</keyword>
<evidence type="ECO:0000256" key="1">
    <source>
        <dbReference type="SAM" id="Phobius"/>
    </source>
</evidence>
<dbReference type="Pfam" id="PF03597">
    <property type="entry name" value="FixS"/>
    <property type="match status" value="1"/>
</dbReference>
<feature type="transmembrane region" description="Helical" evidence="1">
    <location>
        <begin position="6"/>
        <end position="26"/>
    </location>
</feature>
<dbReference type="PANTHER" id="PTHR41532:SF1">
    <property type="entry name" value="FIXS PROTEIN"/>
    <property type="match status" value="1"/>
</dbReference>
<proteinExistence type="predicted"/>
<accession>A0A501X4V6</accession>